<protein>
    <recommendedName>
        <fullName evidence="3">SWIM-type domain-containing protein</fullName>
    </recommendedName>
</protein>
<evidence type="ECO:0000313" key="2">
    <source>
        <dbReference type="Proteomes" id="UP000000305"/>
    </source>
</evidence>
<reference evidence="1 2" key="1">
    <citation type="journal article" date="2011" name="Science">
        <title>The ecoresponsive genome of Daphnia pulex.</title>
        <authorList>
            <person name="Colbourne J.K."/>
            <person name="Pfrender M.E."/>
            <person name="Gilbert D."/>
            <person name="Thomas W.K."/>
            <person name="Tucker A."/>
            <person name="Oakley T.H."/>
            <person name="Tokishita S."/>
            <person name="Aerts A."/>
            <person name="Arnold G.J."/>
            <person name="Basu M.K."/>
            <person name="Bauer D.J."/>
            <person name="Caceres C.E."/>
            <person name="Carmel L."/>
            <person name="Casola C."/>
            <person name="Choi J.H."/>
            <person name="Detter J.C."/>
            <person name="Dong Q."/>
            <person name="Dusheyko S."/>
            <person name="Eads B.D."/>
            <person name="Frohlich T."/>
            <person name="Geiler-Samerotte K.A."/>
            <person name="Gerlach D."/>
            <person name="Hatcher P."/>
            <person name="Jogdeo S."/>
            <person name="Krijgsveld J."/>
            <person name="Kriventseva E.V."/>
            <person name="Kultz D."/>
            <person name="Laforsch C."/>
            <person name="Lindquist E."/>
            <person name="Lopez J."/>
            <person name="Manak J.R."/>
            <person name="Muller J."/>
            <person name="Pangilinan J."/>
            <person name="Patwardhan R.P."/>
            <person name="Pitluck S."/>
            <person name="Pritham E.J."/>
            <person name="Rechtsteiner A."/>
            <person name="Rho M."/>
            <person name="Rogozin I.B."/>
            <person name="Sakarya O."/>
            <person name="Salamov A."/>
            <person name="Schaack S."/>
            <person name="Shapiro H."/>
            <person name="Shiga Y."/>
            <person name="Skalitzky C."/>
            <person name="Smith Z."/>
            <person name="Souvorov A."/>
            <person name="Sung W."/>
            <person name="Tang Z."/>
            <person name="Tsuchiya D."/>
            <person name="Tu H."/>
            <person name="Vos H."/>
            <person name="Wang M."/>
            <person name="Wolf Y.I."/>
            <person name="Yamagata H."/>
            <person name="Yamada T."/>
            <person name="Ye Y."/>
            <person name="Shaw J.R."/>
            <person name="Andrews J."/>
            <person name="Crease T.J."/>
            <person name="Tang H."/>
            <person name="Lucas S.M."/>
            <person name="Robertson H.M."/>
            <person name="Bork P."/>
            <person name="Koonin E.V."/>
            <person name="Zdobnov E.M."/>
            <person name="Grigoriev I.V."/>
            <person name="Lynch M."/>
            <person name="Boore J.L."/>
        </authorList>
    </citation>
    <scope>NUCLEOTIDE SEQUENCE [LARGE SCALE GENOMIC DNA]</scope>
</reference>
<evidence type="ECO:0000313" key="1">
    <source>
        <dbReference type="EMBL" id="EFX72090.1"/>
    </source>
</evidence>
<dbReference type="Proteomes" id="UP000000305">
    <property type="component" value="Unassembled WGS sequence"/>
</dbReference>
<sequence length="107" mass="12177">MASSQSPLNSWVALLHQGNIHSGHCDCKTGLSGTCSHNGVVLWGLVNLSEETVSKISSLKTAKRGTIFDRKYDESSDDTFILYFQQDYVHFMKKVLHIYQFLKSMRY</sequence>
<dbReference type="InParanoid" id="E9H849"/>
<dbReference type="KEGG" id="dpx:DAPPUDRAFT_326568"/>
<dbReference type="OrthoDB" id="6346984at2759"/>
<organism evidence="1 2">
    <name type="scientific">Daphnia pulex</name>
    <name type="common">Water flea</name>
    <dbReference type="NCBI Taxonomy" id="6669"/>
    <lineage>
        <taxon>Eukaryota</taxon>
        <taxon>Metazoa</taxon>
        <taxon>Ecdysozoa</taxon>
        <taxon>Arthropoda</taxon>
        <taxon>Crustacea</taxon>
        <taxon>Branchiopoda</taxon>
        <taxon>Diplostraca</taxon>
        <taxon>Cladocera</taxon>
        <taxon>Anomopoda</taxon>
        <taxon>Daphniidae</taxon>
        <taxon>Daphnia</taxon>
    </lineage>
</organism>
<gene>
    <name evidence="1" type="ORF">DAPPUDRAFT_326568</name>
</gene>
<evidence type="ECO:0008006" key="3">
    <source>
        <dbReference type="Google" id="ProtNLM"/>
    </source>
</evidence>
<proteinExistence type="predicted"/>
<dbReference type="AlphaFoldDB" id="E9H849"/>
<dbReference type="HOGENOM" id="CLU_2212583_0_0_1"/>
<accession>E9H849</accession>
<name>E9H849_DAPPU</name>
<keyword evidence="2" id="KW-1185">Reference proteome</keyword>
<dbReference type="EMBL" id="GL732603">
    <property type="protein sequence ID" value="EFX72090.1"/>
    <property type="molecule type" value="Genomic_DNA"/>
</dbReference>